<comment type="caution">
    <text evidence="11">The sequence shown here is derived from an EMBL/GenBank/DDBJ whole genome shotgun (WGS) entry which is preliminary data.</text>
</comment>
<dbReference type="PANTHER" id="PTHR21248:SF22">
    <property type="entry name" value="PHOSPHOLIPASE D"/>
    <property type="match status" value="1"/>
</dbReference>
<dbReference type="GO" id="GO:0016740">
    <property type="term" value="F:transferase activity"/>
    <property type="evidence" value="ECO:0007669"/>
    <property type="project" value="UniProtKB-KW"/>
</dbReference>
<gene>
    <name evidence="11" type="primary">clsA</name>
    <name evidence="11" type="ORF">SIN8267_02244</name>
</gene>
<sequence>MFAESQFVFSFEKLLLLSAVATFCLMTSVHAVIYKRNSYSAFGWLTFILLAPSLSALMYLFLGWRGVLVIFPLVGSILYVCLGVNRLSRKFRKGDFRLTETKIDLNTITAKNSGIKRDSKWLAISTTGKNLGYSAEHYCQIDILNSGDQAYPQMLAAIAQAKKSISLFSYIFNDDDTGMAFCQALIAAKNRGIEVRVLIDAVGSHKSRNTVIKTLRKHKIPAKVFMRVLIKTQFSNLRNHRKLLIVDGETAFTGGLNISQLYWPEKYGDGGVIDLHFLVRGYLVNYLQETFANDWAFTTKEKLTDDIWYSDNIIEAGNCIGRVIADGPSFEEERMRWHFLNAINSAHHHIRILTPYFLPDAPISAALCSAALRGVNVEILLPDSSDHSYMDWALRGSMNDMLARGCQFYFSPPPFDHSKLMLIDAEYASIGSANWDERSLRLNYELNIELSGREITEQLHQLFDQKIARAKHYTLKDLNRRPKLQQLRDGITRLFSPYL</sequence>
<keyword evidence="7 9" id="KW-0472">Membrane</keyword>
<keyword evidence="12" id="KW-1185">Reference proteome</keyword>
<dbReference type="Gene3D" id="3.30.870.10">
    <property type="entry name" value="Endonuclease Chain A"/>
    <property type="match status" value="2"/>
</dbReference>
<keyword evidence="2" id="KW-1003">Cell membrane</keyword>
<evidence type="ECO:0000256" key="8">
    <source>
        <dbReference type="NCBIfam" id="TIGR04265"/>
    </source>
</evidence>
<dbReference type="SMART" id="SM00155">
    <property type="entry name" value="PLDc"/>
    <property type="match status" value="2"/>
</dbReference>
<evidence type="ECO:0000259" key="10">
    <source>
        <dbReference type="PROSITE" id="PS50035"/>
    </source>
</evidence>
<feature type="domain" description="PLD phosphodiesterase" evidence="10">
    <location>
        <begin position="235"/>
        <end position="262"/>
    </location>
</feature>
<protein>
    <recommendedName>
        <fullName evidence="8">Cardiolipin synthase</fullName>
        <ecNumber evidence="8">2.7.8.-</ecNumber>
    </recommendedName>
</protein>
<dbReference type="Proteomes" id="UP000838100">
    <property type="component" value="Unassembled WGS sequence"/>
</dbReference>
<organism evidence="11 12">
    <name type="scientific">Sinobacterium norvegicum</name>
    <dbReference type="NCBI Taxonomy" id="1641715"/>
    <lineage>
        <taxon>Bacteria</taxon>
        <taxon>Pseudomonadati</taxon>
        <taxon>Pseudomonadota</taxon>
        <taxon>Gammaproteobacteria</taxon>
        <taxon>Cellvibrionales</taxon>
        <taxon>Spongiibacteraceae</taxon>
        <taxon>Sinobacterium</taxon>
    </lineage>
</organism>
<reference evidence="11" key="1">
    <citation type="submission" date="2021-12" db="EMBL/GenBank/DDBJ databases">
        <authorList>
            <person name="Rodrigo-Torres L."/>
            <person name="Arahal R. D."/>
            <person name="Lucena T."/>
        </authorList>
    </citation>
    <scope>NUCLEOTIDE SEQUENCE</scope>
    <source>
        <strain evidence="11">CECT 8267</strain>
    </source>
</reference>
<proteinExistence type="predicted"/>
<dbReference type="Pfam" id="PF13091">
    <property type="entry name" value="PLDc_2"/>
    <property type="match status" value="2"/>
</dbReference>
<evidence type="ECO:0000256" key="2">
    <source>
        <dbReference type="ARBA" id="ARBA00022475"/>
    </source>
</evidence>
<dbReference type="EMBL" id="CAKLPX010000002">
    <property type="protein sequence ID" value="CAH0992128.1"/>
    <property type="molecule type" value="Genomic_DNA"/>
</dbReference>
<keyword evidence="3 11" id="KW-0808">Transferase</keyword>
<feature type="transmembrane region" description="Helical" evidence="9">
    <location>
        <begin position="68"/>
        <end position="87"/>
    </location>
</feature>
<keyword evidence="5" id="KW-0677">Repeat</keyword>
<comment type="subcellular location">
    <subcellularLocation>
        <location evidence="1">Cell membrane</location>
    </subcellularLocation>
</comment>
<evidence type="ECO:0000256" key="4">
    <source>
        <dbReference type="ARBA" id="ARBA00022692"/>
    </source>
</evidence>
<dbReference type="SUPFAM" id="SSF56024">
    <property type="entry name" value="Phospholipase D/nuclease"/>
    <property type="match status" value="2"/>
</dbReference>
<keyword evidence="6 9" id="KW-1133">Transmembrane helix</keyword>
<dbReference type="PANTHER" id="PTHR21248">
    <property type="entry name" value="CARDIOLIPIN SYNTHASE"/>
    <property type="match status" value="1"/>
</dbReference>
<dbReference type="InterPro" id="IPR022924">
    <property type="entry name" value="Cardiolipin_synthase"/>
</dbReference>
<evidence type="ECO:0000256" key="7">
    <source>
        <dbReference type="ARBA" id="ARBA00023136"/>
    </source>
</evidence>
<name>A0ABN8EI87_9GAMM</name>
<evidence type="ECO:0000256" key="6">
    <source>
        <dbReference type="ARBA" id="ARBA00022989"/>
    </source>
</evidence>
<dbReference type="RefSeq" id="WP_237444822.1">
    <property type="nucleotide sequence ID" value="NZ_CAKLPX010000002.1"/>
</dbReference>
<dbReference type="EC" id="2.7.8.-" evidence="8"/>
<dbReference type="PROSITE" id="PS50035">
    <property type="entry name" value="PLD"/>
    <property type="match status" value="2"/>
</dbReference>
<dbReference type="InterPro" id="IPR001736">
    <property type="entry name" value="PLipase_D/transphosphatidylase"/>
</dbReference>
<evidence type="ECO:0000313" key="11">
    <source>
        <dbReference type="EMBL" id="CAH0992128.1"/>
    </source>
</evidence>
<keyword evidence="4 9" id="KW-0812">Transmembrane</keyword>
<feature type="transmembrane region" description="Helical" evidence="9">
    <location>
        <begin position="14"/>
        <end position="34"/>
    </location>
</feature>
<evidence type="ECO:0000256" key="3">
    <source>
        <dbReference type="ARBA" id="ARBA00022679"/>
    </source>
</evidence>
<evidence type="ECO:0000256" key="9">
    <source>
        <dbReference type="SAM" id="Phobius"/>
    </source>
</evidence>
<accession>A0ABN8EI87</accession>
<feature type="domain" description="PLD phosphodiesterase" evidence="10">
    <location>
        <begin position="417"/>
        <end position="439"/>
    </location>
</feature>
<evidence type="ECO:0000256" key="5">
    <source>
        <dbReference type="ARBA" id="ARBA00022737"/>
    </source>
</evidence>
<dbReference type="NCBIfam" id="TIGR04265">
    <property type="entry name" value="bac_cardiolipin"/>
    <property type="match status" value="1"/>
</dbReference>
<evidence type="ECO:0000313" key="12">
    <source>
        <dbReference type="Proteomes" id="UP000838100"/>
    </source>
</evidence>
<evidence type="ECO:0000256" key="1">
    <source>
        <dbReference type="ARBA" id="ARBA00004236"/>
    </source>
</evidence>
<dbReference type="InterPro" id="IPR025202">
    <property type="entry name" value="PLD-like_dom"/>
</dbReference>
<feature type="transmembrane region" description="Helical" evidence="9">
    <location>
        <begin position="41"/>
        <end position="62"/>
    </location>
</feature>